<keyword evidence="4" id="KW-1185">Reference proteome</keyword>
<keyword evidence="2" id="KW-0812">Transmembrane</keyword>
<evidence type="ECO:0000313" key="4">
    <source>
        <dbReference type="Proteomes" id="UP001526446"/>
    </source>
</evidence>
<feature type="compositionally biased region" description="Acidic residues" evidence="1">
    <location>
        <begin position="9"/>
        <end position="18"/>
    </location>
</feature>
<protein>
    <submittedName>
        <fullName evidence="3">Uncharacterized protein</fullName>
    </submittedName>
</protein>
<evidence type="ECO:0000256" key="2">
    <source>
        <dbReference type="SAM" id="Phobius"/>
    </source>
</evidence>
<reference evidence="3 4" key="1">
    <citation type="submission" date="2022-11" db="EMBL/GenBank/DDBJ databases">
        <title>Genome sequencing of Acetobacter type strain.</title>
        <authorList>
            <person name="Heo J."/>
            <person name="Lee D."/>
            <person name="Han B.-H."/>
            <person name="Hong S.-B."/>
            <person name="Kwon S.-W."/>
        </authorList>
    </citation>
    <scope>NUCLEOTIDE SEQUENCE [LARGE SCALE GENOMIC DNA]</scope>
    <source>
        <strain evidence="3 4">KACC 21251</strain>
    </source>
</reference>
<dbReference type="Proteomes" id="UP001526446">
    <property type="component" value="Unassembled WGS sequence"/>
</dbReference>
<evidence type="ECO:0000256" key="1">
    <source>
        <dbReference type="SAM" id="MobiDB-lite"/>
    </source>
</evidence>
<name>A0ABT3Q5M9_9PROT</name>
<keyword evidence="2" id="KW-1133">Transmembrane helix</keyword>
<feature type="transmembrane region" description="Helical" evidence="2">
    <location>
        <begin position="39"/>
        <end position="62"/>
    </location>
</feature>
<evidence type="ECO:0000313" key="3">
    <source>
        <dbReference type="EMBL" id="MCX2560590.1"/>
    </source>
</evidence>
<organism evidence="3 4">
    <name type="scientific">Acetobacter farinalis</name>
    <dbReference type="NCBI Taxonomy" id="1260984"/>
    <lineage>
        <taxon>Bacteria</taxon>
        <taxon>Pseudomonadati</taxon>
        <taxon>Pseudomonadota</taxon>
        <taxon>Alphaproteobacteria</taxon>
        <taxon>Acetobacterales</taxon>
        <taxon>Acetobacteraceae</taxon>
        <taxon>Acetobacter</taxon>
    </lineage>
</organism>
<dbReference type="EMBL" id="JAPIUX010000002">
    <property type="protein sequence ID" value="MCX2560590.1"/>
    <property type="molecule type" value="Genomic_DNA"/>
</dbReference>
<dbReference type="RefSeq" id="WP_166120103.1">
    <property type="nucleotide sequence ID" value="NZ_JAPIUX010000002.1"/>
</dbReference>
<comment type="caution">
    <text evidence="3">The sequence shown here is derived from an EMBL/GenBank/DDBJ whole genome shotgun (WGS) entry which is preliminary data.</text>
</comment>
<feature type="region of interest" description="Disordered" evidence="1">
    <location>
        <begin position="1"/>
        <end position="29"/>
    </location>
</feature>
<gene>
    <name evidence="3" type="ORF">OQ252_04120</name>
</gene>
<keyword evidence="2" id="KW-0472">Membrane</keyword>
<accession>A0ABT3Q5M9</accession>
<sequence length="67" mass="7181">MADNNWTEEGPDDAEADAQADKIFQETGIPEPVEPKSSFLVSVVLPVMLAGALLIAAFWMFADSLGL</sequence>
<proteinExistence type="predicted"/>